<feature type="region of interest" description="Disordered" evidence="1">
    <location>
        <begin position="282"/>
        <end position="304"/>
    </location>
</feature>
<dbReference type="RefSeq" id="XP_040723289.1">
    <property type="nucleotide sequence ID" value="XM_040872087.1"/>
</dbReference>
<comment type="caution">
    <text evidence="2">The sequence shown here is derived from an EMBL/GenBank/DDBJ whole genome shotgun (WGS) entry which is preliminary data.</text>
</comment>
<evidence type="ECO:0000313" key="2">
    <source>
        <dbReference type="EMBL" id="ORY78178.1"/>
    </source>
</evidence>
<keyword evidence="3" id="KW-1185">Reference proteome</keyword>
<feature type="region of interest" description="Disordered" evidence="1">
    <location>
        <begin position="138"/>
        <end position="191"/>
    </location>
</feature>
<evidence type="ECO:0000256" key="1">
    <source>
        <dbReference type="SAM" id="MobiDB-lite"/>
    </source>
</evidence>
<gene>
    <name evidence="2" type="ORF">BCR37DRAFT_405481</name>
</gene>
<dbReference type="Proteomes" id="UP000193685">
    <property type="component" value="Unassembled WGS sequence"/>
</dbReference>
<feature type="compositionally biased region" description="Polar residues" evidence="1">
    <location>
        <begin position="341"/>
        <end position="358"/>
    </location>
</feature>
<protein>
    <submittedName>
        <fullName evidence="2">Uncharacterized protein</fullName>
    </submittedName>
</protein>
<dbReference type="EMBL" id="MCFI01000018">
    <property type="protein sequence ID" value="ORY78178.1"/>
    <property type="molecule type" value="Genomic_DNA"/>
</dbReference>
<proteinExistence type="predicted"/>
<organism evidence="2 3">
    <name type="scientific">Protomyces lactucae-debilis</name>
    <dbReference type="NCBI Taxonomy" id="2754530"/>
    <lineage>
        <taxon>Eukaryota</taxon>
        <taxon>Fungi</taxon>
        <taxon>Dikarya</taxon>
        <taxon>Ascomycota</taxon>
        <taxon>Taphrinomycotina</taxon>
        <taxon>Taphrinomycetes</taxon>
        <taxon>Taphrinales</taxon>
        <taxon>Protomycetaceae</taxon>
        <taxon>Protomyces</taxon>
    </lineage>
</organism>
<name>A0A1Y2F2Q7_PROLT</name>
<reference evidence="2 3" key="1">
    <citation type="submission" date="2016-07" db="EMBL/GenBank/DDBJ databases">
        <title>Pervasive Adenine N6-methylation of Active Genes in Fungi.</title>
        <authorList>
            <consortium name="DOE Joint Genome Institute"/>
            <person name="Mondo S.J."/>
            <person name="Dannebaum R.O."/>
            <person name="Kuo R.C."/>
            <person name="Labutti K."/>
            <person name="Haridas S."/>
            <person name="Kuo A."/>
            <person name="Salamov A."/>
            <person name="Ahrendt S.R."/>
            <person name="Lipzen A."/>
            <person name="Sullivan W."/>
            <person name="Andreopoulos W.B."/>
            <person name="Clum A."/>
            <person name="Lindquist E."/>
            <person name="Daum C."/>
            <person name="Ramamoorthy G.K."/>
            <person name="Gryganskyi A."/>
            <person name="Culley D."/>
            <person name="Magnuson J.K."/>
            <person name="James T.Y."/>
            <person name="O'Malley M.A."/>
            <person name="Stajich J.E."/>
            <person name="Spatafora J.W."/>
            <person name="Visel A."/>
            <person name="Grigoriev I.V."/>
        </authorList>
    </citation>
    <scope>NUCLEOTIDE SEQUENCE [LARGE SCALE GENOMIC DNA]</scope>
    <source>
        <strain evidence="2 3">12-1054</strain>
    </source>
</reference>
<sequence length="429" mass="47871">MPFRGAKRSLNARFNSLQVPPTDTRALPSLTYSQDEVGLSKVQPAKQAQQQTYDYRKVRSCVPDEYNTAGKGLDLSRFRHHPTDDHASQGRSPLQDLGGYDNQRGSYVDDKVNKSMAYEKADDSECPPLDYNQQSHWFSSSQHPSYAPDQGHVSRVSSPPAITSEPILPFSRNPKRLLDQPTSSPVLHRPFGRRANRPAFTAPRLQLPSLLPVGDEFLNEETWLSDADLLEAMGDDGPSKPTPRTTSSSRLEEHTRTTAKAAAPQKKQLYIADAEAQYKRACEDSTSLVKAQAPGRRRKRTFDPSVFATKKRSLDISHTPIESEAQKVMSRVDRDVIELSSSDVPEAAKSSTQVVQQPKRQRTDKSLEKRVQQAERCAEKKNAFFSTDGVFVPSWAQLPSPAKKAPEQGLSRLEAVLLDDLSESEEDLI</sequence>
<dbReference type="GeneID" id="63788686"/>
<evidence type="ECO:0000313" key="3">
    <source>
        <dbReference type="Proteomes" id="UP000193685"/>
    </source>
</evidence>
<dbReference type="AlphaFoldDB" id="A0A1Y2F2Q7"/>
<feature type="region of interest" description="Disordered" evidence="1">
    <location>
        <begin position="231"/>
        <end position="264"/>
    </location>
</feature>
<feature type="compositionally biased region" description="Basic and acidic residues" evidence="1">
    <location>
        <begin position="74"/>
        <end position="88"/>
    </location>
</feature>
<accession>A0A1Y2F2Q7</accession>
<feature type="region of interest" description="Disordered" evidence="1">
    <location>
        <begin position="341"/>
        <end position="367"/>
    </location>
</feature>
<feature type="region of interest" description="Disordered" evidence="1">
    <location>
        <begin position="69"/>
        <end position="107"/>
    </location>
</feature>